<dbReference type="Proteomes" id="UP000058020">
    <property type="component" value="Chromosome"/>
</dbReference>
<evidence type="ECO:0000313" key="1">
    <source>
        <dbReference type="EMBL" id="ALE52555.1"/>
    </source>
</evidence>
<dbReference type="KEGG" id="tho:SP60_04605"/>
<protein>
    <submittedName>
        <fullName evidence="1">Uncharacterized protein</fullName>
    </submittedName>
</protein>
<sequence>MSVEFTESELTTIQNNVNNRWRNEAKEVHLADIEITKEDEDNPTLFPAAVWEDPNSTFIIIKLDDFKYKSFFYYLKDKRFDTGQDEYTDLHECTDKLLKAQADFVLTKNTKGLNVQLHKGTGI</sequence>
<dbReference type="STRING" id="1705394.SP60_04605"/>
<dbReference type="RefSeq" id="WP_053951509.1">
    <property type="nucleotide sequence ID" value="NZ_CP010552.1"/>
</dbReference>
<dbReference type="EMBL" id="CP010552">
    <property type="protein sequence ID" value="ALE52555.1"/>
    <property type="molecule type" value="Genomic_DNA"/>
</dbReference>
<dbReference type="OrthoDB" id="9791959at2"/>
<proteinExistence type="predicted"/>
<name>A0A0M3TU97_9GAMM</name>
<evidence type="ECO:0000313" key="2">
    <source>
        <dbReference type="Proteomes" id="UP000058020"/>
    </source>
</evidence>
<keyword evidence="2" id="KW-1185">Reference proteome</keyword>
<dbReference type="AlphaFoldDB" id="A0A0M3TU97"/>
<reference evidence="1 2" key="1">
    <citation type="journal article" date="2015" name="Genome Announc.">
        <title>Genome Sequence of 'Candidatus Thioglobus autotrophica' Strain EF1, a Chemoautotroph from the SUP05 Clade of Marine Gammaproteobacteria.</title>
        <authorList>
            <person name="Shah V."/>
            <person name="Morris R.M."/>
        </authorList>
    </citation>
    <scope>NUCLEOTIDE SEQUENCE [LARGE SCALE GENOMIC DNA]</scope>
    <source>
        <strain evidence="1 2">EF1</strain>
    </source>
</reference>
<accession>A0A0M3TU97</accession>
<gene>
    <name evidence="1" type="ORF">SP60_04605</name>
</gene>
<organism evidence="1 2">
    <name type="scientific">Candidatus Thioglobus autotrophicus</name>
    <dbReference type="NCBI Taxonomy" id="1705394"/>
    <lineage>
        <taxon>Bacteria</taxon>
        <taxon>Pseudomonadati</taxon>
        <taxon>Pseudomonadota</taxon>
        <taxon>Gammaproteobacteria</taxon>
        <taxon>Candidatus Pseudothioglobaceae</taxon>
        <taxon>Candidatus Thioglobus</taxon>
    </lineage>
</organism>